<proteinExistence type="predicted"/>
<comment type="caution">
    <text evidence="2">The sequence shown here is derived from an EMBL/GenBank/DDBJ whole genome shotgun (WGS) entry which is preliminary data.</text>
</comment>
<keyword evidence="3" id="KW-1185">Reference proteome</keyword>
<sequence length="80" mass="8562">MCLHQLGTHNRANQPLRAKHNSPAAPAQVKDCTPPPQPPNRSLAPGWPAAEDALHSTPKTGHSTNLTPQTRRKVSASGEE</sequence>
<reference evidence="2 3" key="1">
    <citation type="submission" date="2021-06" db="EMBL/GenBank/DDBJ databases">
        <authorList>
            <person name="Palmer J.M."/>
        </authorList>
    </citation>
    <scope>NUCLEOTIDE SEQUENCE [LARGE SCALE GENOMIC DNA]</scope>
    <source>
        <strain evidence="3">if_2019</strain>
        <tissue evidence="2">Muscle</tissue>
    </source>
</reference>
<dbReference type="EMBL" id="JAHRIQ010082680">
    <property type="protein sequence ID" value="MEQ2248213.1"/>
    <property type="molecule type" value="Genomic_DNA"/>
</dbReference>
<accession>A0ABV0UW05</accession>
<feature type="region of interest" description="Disordered" evidence="1">
    <location>
        <begin position="1"/>
        <end position="80"/>
    </location>
</feature>
<gene>
    <name evidence="2" type="ORF">ILYODFUR_017051</name>
</gene>
<protein>
    <submittedName>
        <fullName evidence="2">Uncharacterized protein</fullName>
    </submittedName>
</protein>
<evidence type="ECO:0000256" key="1">
    <source>
        <dbReference type="SAM" id="MobiDB-lite"/>
    </source>
</evidence>
<name>A0ABV0UW05_9TELE</name>
<evidence type="ECO:0000313" key="3">
    <source>
        <dbReference type="Proteomes" id="UP001482620"/>
    </source>
</evidence>
<dbReference type="Proteomes" id="UP001482620">
    <property type="component" value="Unassembled WGS sequence"/>
</dbReference>
<feature type="compositionally biased region" description="Polar residues" evidence="1">
    <location>
        <begin position="57"/>
        <end position="69"/>
    </location>
</feature>
<organism evidence="2 3">
    <name type="scientific">Ilyodon furcidens</name>
    <name type="common">goldbreast splitfin</name>
    <dbReference type="NCBI Taxonomy" id="33524"/>
    <lineage>
        <taxon>Eukaryota</taxon>
        <taxon>Metazoa</taxon>
        <taxon>Chordata</taxon>
        <taxon>Craniata</taxon>
        <taxon>Vertebrata</taxon>
        <taxon>Euteleostomi</taxon>
        <taxon>Actinopterygii</taxon>
        <taxon>Neopterygii</taxon>
        <taxon>Teleostei</taxon>
        <taxon>Neoteleostei</taxon>
        <taxon>Acanthomorphata</taxon>
        <taxon>Ovalentaria</taxon>
        <taxon>Atherinomorphae</taxon>
        <taxon>Cyprinodontiformes</taxon>
        <taxon>Goodeidae</taxon>
        <taxon>Ilyodon</taxon>
    </lineage>
</organism>
<evidence type="ECO:0000313" key="2">
    <source>
        <dbReference type="EMBL" id="MEQ2248213.1"/>
    </source>
</evidence>